<dbReference type="OMA" id="WVVICIF"/>
<dbReference type="FunFam" id="1.50.10.130:FF:000001">
    <property type="entry name" value="Isoprene synthase, chloroplastic"/>
    <property type="match status" value="1"/>
</dbReference>
<dbReference type="SUPFAM" id="SSF48576">
    <property type="entry name" value="Terpenoid synthases"/>
    <property type="match status" value="1"/>
</dbReference>
<evidence type="ECO:0000256" key="2">
    <source>
        <dbReference type="ARBA" id="ARBA00022723"/>
    </source>
</evidence>
<dbReference type="Pfam" id="PF03936">
    <property type="entry name" value="Terpene_synth_C"/>
    <property type="match status" value="1"/>
</dbReference>
<comment type="cofactor">
    <cofactor evidence="1">
        <name>Mg(2+)</name>
        <dbReference type="ChEBI" id="CHEBI:18420"/>
    </cofactor>
</comment>
<evidence type="ECO:0000313" key="6">
    <source>
        <dbReference type="Proteomes" id="UP000594263"/>
    </source>
</evidence>
<evidence type="ECO:0000313" key="5">
    <source>
        <dbReference type="EnsemblPlants" id="Kaladp0010s0015.1.v1.1"/>
    </source>
</evidence>
<dbReference type="SUPFAM" id="SSF48239">
    <property type="entry name" value="Terpenoid cyclases/Protein prenyltransferases"/>
    <property type="match status" value="1"/>
</dbReference>
<dbReference type="GO" id="GO:0010333">
    <property type="term" value="F:terpene synthase activity"/>
    <property type="evidence" value="ECO:0007669"/>
    <property type="project" value="InterPro"/>
</dbReference>
<dbReference type="Gramene" id="Kaladp0010s0015.1.v1.1">
    <property type="protein sequence ID" value="Kaladp0010s0015.1.v1.1"/>
    <property type="gene ID" value="Kaladp0010s0015.v1.1"/>
</dbReference>
<feature type="domain" description="Terpene synthase N-terminal" evidence="3">
    <location>
        <begin position="61"/>
        <end position="240"/>
    </location>
</feature>
<dbReference type="Gene3D" id="1.50.10.130">
    <property type="entry name" value="Terpene synthase, N-terminal domain"/>
    <property type="match status" value="1"/>
</dbReference>
<dbReference type="FunFam" id="1.10.600.10:FF:000007">
    <property type="entry name" value="Isoprene synthase, chloroplastic"/>
    <property type="match status" value="1"/>
</dbReference>
<dbReference type="AlphaFoldDB" id="A0A7N0SWL6"/>
<evidence type="ECO:0000256" key="1">
    <source>
        <dbReference type="ARBA" id="ARBA00001946"/>
    </source>
</evidence>
<dbReference type="SFLD" id="SFLDG01019">
    <property type="entry name" value="Terpene_Cyclase_Like_1_C_Termi"/>
    <property type="match status" value="1"/>
</dbReference>
<dbReference type="CDD" id="cd00684">
    <property type="entry name" value="Terpene_cyclase_plant_C1"/>
    <property type="match status" value="1"/>
</dbReference>
<sequence>MPVLLPASSFLLGLSRELPTPKLMLVTQKMTRLLAVQCSIAGGHVESTVPRRSGNFKECVWDHDYIQKSMQNNYCDDMCRTEINNLKHLVRLMLQEATVKVEQLELIDDLRRLGVAHLFDKEIERIMNGIYRESCMGVEYWAQTDLHTASLTFRLLRQYGYFVPQDIFKSFLDSETGRFKLSLCEDIKGMLSLYEASYLSTEGETIIEEAMDFSTAYCHKIKSSSKVVADTYLFTLLSHALELPLHWRSQRLEARWFIDIYPKKQGMYNCLLQLAKLDFNMMQSVYQDELKDLSKWWENLGLGKAMDFARDSLVISYMWSASIYWEHGYEFCRKVVTQAVVILTTLDDVYDVYGSLDELELFTSAIERWDMEAMEELPHYLKLCYSALYNFINESARFSLITKGFDSLTTLRNTWTALLRSYLKEARWYHQGHQPTLKEYMSNARISVGVNLVTVHAYIFYPKPVSEAELKYLESDPDILQWAAIIFRISNDLGTSREELKRGDTPKSVQCCMHDTRASQEMAETHLRDLVTKGWKELNKLRYTDTNLSLTTIDIIMDTVRASLSIYQYINSNGVQDTDTNKLLSKLLHDPIPL</sequence>
<dbReference type="InterPro" id="IPR036965">
    <property type="entry name" value="Terpene_synth_N_sf"/>
</dbReference>
<evidence type="ECO:0000259" key="4">
    <source>
        <dbReference type="Pfam" id="PF03936"/>
    </source>
</evidence>
<dbReference type="PANTHER" id="PTHR31225">
    <property type="entry name" value="OS04G0344100 PROTEIN-RELATED"/>
    <property type="match status" value="1"/>
</dbReference>
<dbReference type="InterPro" id="IPR050148">
    <property type="entry name" value="Terpene_synthase-like"/>
</dbReference>
<dbReference type="Proteomes" id="UP000594263">
    <property type="component" value="Unplaced"/>
</dbReference>
<proteinExistence type="predicted"/>
<dbReference type="InterPro" id="IPR034741">
    <property type="entry name" value="Terpene_cyclase-like_1_C"/>
</dbReference>
<dbReference type="Gene3D" id="1.10.600.10">
    <property type="entry name" value="Farnesyl Diphosphate Synthase"/>
    <property type="match status" value="1"/>
</dbReference>
<dbReference type="SFLD" id="SFLDS00005">
    <property type="entry name" value="Isoprenoid_Synthase_Type_I"/>
    <property type="match status" value="1"/>
</dbReference>
<dbReference type="GO" id="GO:0000287">
    <property type="term" value="F:magnesium ion binding"/>
    <property type="evidence" value="ECO:0007669"/>
    <property type="project" value="InterPro"/>
</dbReference>
<organism evidence="5 6">
    <name type="scientific">Kalanchoe fedtschenkoi</name>
    <name type="common">Lavender scallops</name>
    <name type="synonym">South American air plant</name>
    <dbReference type="NCBI Taxonomy" id="63787"/>
    <lineage>
        <taxon>Eukaryota</taxon>
        <taxon>Viridiplantae</taxon>
        <taxon>Streptophyta</taxon>
        <taxon>Embryophyta</taxon>
        <taxon>Tracheophyta</taxon>
        <taxon>Spermatophyta</taxon>
        <taxon>Magnoliopsida</taxon>
        <taxon>eudicotyledons</taxon>
        <taxon>Gunneridae</taxon>
        <taxon>Pentapetalae</taxon>
        <taxon>Saxifragales</taxon>
        <taxon>Crassulaceae</taxon>
        <taxon>Kalanchoe</taxon>
    </lineage>
</organism>
<accession>A0A7N0SWL6</accession>
<name>A0A7N0SWL6_KALFE</name>
<dbReference type="InterPro" id="IPR008930">
    <property type="entry name" value="Terpenoid_cyclase/PrenylTrfase"/>
</dbReference>
<reference evidence="5" key="1">
    <citation type="submission" date="2021-01" db="UniProtKB">
        <authorList>
            <consortium name="EnsemblPlants"/>
        </authorList>
    </citation>
    <scope>IDENTIFICATION</scope>
</reference>
<dbReference type="EnsemblPlants" id="Kaladp0010s0015.1.v1.1">
    <property type="protein sequence ID" value="Kaladp0010s0015.1.v1.1"/>
    <property type="gene ID" value="Kaladp0010s0015.v1.1"/>
</dbReference>
<dbReference type="Pfam" id="PF01397">
    <property type="entry name" value="Terpene_synth"/>
    <property type="match status" value="1"/>
</dbReference>
<keyword evidence="6" id="KW-1185">Reference proteome</keyword>
<feature type="domain" description="Terpene synthase metal-binding" evidence="4">
    <location>
        <begin position="299"/>
        <end position="537"/>
    </location>
</feature>
<dbReference type="GO" id="GO:0016102">
    <property type="term" value="P:diterpenoid biosynthetic process"/>
    <property type="evidence" value="ECO:0007669"/>
    <property type="project" value="InterPro"/>
</dbReference>
<keyword evidence="2" id="KW-0479">Metal-binding</keyword>
<protein>
    <submittedName>
        <fullName evidence="5">Uncharacterized protein</fullName>
    </submittedName>
</protein>
<dbReference type="InterPro" id="IPR008949">
    <property type="entry name" value="Isoprenoid_synthase_dom_sf"/>
</dbReference>
<dbReference type="InterPro" id="IPR001906">
    <property type="entry name" value="Terpene_synth_N"/>
</dbReference>
<evidence type="ECO:0000259" key="3">
    <source>
        <dbReference type="Pfam" id="PF01397"/>
    </source>
</evidence>
<dbReference type="InterPro" id="IPR005630">
    <property type="entry name" value="Terpene_synthase_metal-bd"/>
</dbReference>
<dbReference type="InterPro" id="IPR044814">
    <property type="entry name" value="Terpene_cyclase_plant_C1"/>
</dbReference>